<dbReference type="InterPro" id="IPR037034">
    <property type="entry name" value="RNA_pol_Rpb2_2_sf"/>
</dbReference>
<feature type="compositionally biased region" description="Basic residues" evidence="2">
    <location>
        <begin position="467"/>
        <end position="476"/>
    </location>
</feature>
<proteinExistence type="predicted"/>
<dbReference type="SMART" id="SM00384">
    <property type="entry name" value="AT_hook"/>
    <property type="match status" value="9"/>
</dbReference>
<sequence>MVPLSLLSLYRIPSLIPYFIETQRTSFLNFLQIGLPFQLKTRFVSEDQNIFIYQPDTSKSHSEIDWYKIKIQFYPEYYLLSRPKYTPKSALVKFKDYNSKLYIPILYKKGLKLPQYQWVILNELPLMTSNGHFILRGVSRVVVNQIIRSPGIYYTSETDKKQRTKYSAQLISRRGTWLEFEVDKQKRLWVKMMKKPKIPAAILLQALGFDCSRGCCKLLQYIRYAVEIGAGHQEIMRRAMTSKKFVDYRIPSTTDESLRWIYYFLSTRETKFNWKPNMKGYFQEIMKCQRFLVRKFFSSRTYDLGSFGRTQLNKKFGLSISNTFRVLTPKDILAALNYLFGFRYGNMRQDDIDHLKNRRVRTSGELVEDQFRTGFSQAISKFFTQTNEEWVQNQKGSGWPKKKSKQPINPKPPATRGRPRKTEVQPVNAKPPAKRGRPRKVEIQPIHAKPPVKRGRPRKNEPTPVQPKRKPGRPPKLKTESELVQPKRKPGRPPKLKTESELVQPKRKPGRPPKPKDESELVQPKRKPGRPPKPKDESELVQPKRKPGRPPKPKDESEPRKEKRKRGRPPKNQAKPEQDK</sequence>
<evidence type="ECO:0000256" key="2">
    <source>
        <dbReference type="SAM" id="MobiDB-lite"/>
    </source>
</evidence>
<keyword evidence="4" id="KW-0934">Plastid</keyword>
<dbReference type="Gene3D" id="3.90.1100.10">
    <property type="match status" value="1"/>
</dbReference>
<gene>
    <name evidence="4" type="primary">rpoBa</name>
</gene>
<feature type="domain" description="RNA polymerase Rpb2" evidence="3">
    <location>
        <begin position="148"/>
        <end position="361"/>
    </location>
</feature>
<name>A0A097KKI0_9CHLO</name>
<accession>A0A097KKI0</accession>
<dbReference type="Pfam" id="PF04561">
    <property type="entry name" value="RNA_pol_Rpb2_2"/>
    <property type="match status" value="1"/>
</dbReference>
<evidence type="ECO:0000256" key="1">
    <source>
        <dbReference type="ARBA" id="ARBA00048552"/>
    </source>
</evidence>
<feature type="region of interest" description="Disordered" evidence="2">
    <location>
        <begin position="390"/>
        <end position="580"/>
    </location>
</feature>
<evidence type="ECO:0000313" key="4">
    <source>
        <dbReference type="EMBL" id="AIT93689.1"/>
    </source>
</evidence>
<dbReference type="EMBL" id="KM462864">
    <property type="protein sequence ID" value="AIT93689.1"/>
    <property type="molecule type" value="Genomic_DNA"/>
</dbReference>
<feature type="compositionally biased region" description="Basic residues" evidence="2">
    <location>
        <begin position="486"/>
        <end position="495"/>
    </location>
</feature>
<protein>
    <submittedName>
        <fullName evidence="4">Beta subunit of RNA polymerase</fullName>
    </submittedName>
</protein>
<evidence type="ECO:0000259" key="3">
    <source>
        <dbReference type="Pfam" id="PF04561"/>
    </source>
</evidence>
<dbReference type="GO" id="GO:0003899">
    <property type="term" value="F:DNA-directed RNA polymerase activity"/>
    <property type="evidence" value="ECO:0007669"/>
    <property type="project" value="UniProtKB-EC"/>
</dbReference>
<dbReference type="InterPro" id="IPR017956">
    <property type="entry name" value="AT_hook_DNA-bd_motif"/>
</dbReference>
<reference evidence="4" key="1">
    <citation type="journal article" date="2014" name="BMC Evol. Biol.">
        <title>Chloroplast phylogenomic analysis resolves deep-level relationships within the green algal class Trebouxiophyceae.</title>
        <authorList>
            <person name="Lemieux C."/>
            <person name="Otis C."/>
            <person name="Turmel M."/>
        </authorList>
    </citation>
    <scope>NUCLEOTIDE SEQUENCE</scope>
</reference>
<feature type="compositionally biased region" description="Basic and acidic residues" evidence="2">
    <location>
        <begin position="552"/>
        <end position="561"/>
    </location>
</feature>
<geneLocation type="chloroplast" evidence="4"/>
<keyword evidence="4" id="KW-0150">Chloroplast</keyword>
<dbReference type="GO" id="GO:0006351">
    <property type="term" value="P:DNA-templated transcription"/>
    <property type="evidence" value="ECO:0007669"/>
    <property type="project" value="InterPro"/>
</dbReference>
<comment type="catalytic activity">
    <reaction evidence="1">
        <text>RNA(n) + a ribonucleoside 5'-triphosphate = RNA(n+1) + diphosphate</text>
        <dbReference type="Rhea" id="RHEA:21248"/>
        <dbReference type="Rhea" id="RHEA-COMP:14527"/>
        <dbReference type="Rhea" id="RHEA-COMP:17342"/>
        <dbReference type="ChEBI" id="CHEBI:33019"/>
        <dbReference type="ChEBI" id="CHEBI:61557"/>
        <dbReference type="ChEBI" id="CHEBI:140395"/>
        <dbReference type="EC" id="2.7.7.6"/>
    </reaction>
</comment>
<dbReference type="InterPro" id="IPR007642">
    <property type="entry name" value="RNA_pol_Rpb2_2"/>
</dbReference>
<dbReference type="GO" id="GO:0003677">
    <property type="term" value="F:DNA binding"/>
    <property type="evidence" value="ECO:0007669"/>
    <property type="project" value="InterPro"/>
</dbReference>
<organism evidence="4">
    <name type="scientific">Stichococcus bacillaris</name>
    <dbReference type="NCBI Taxonomy" id="37433"/>
    <lineage>
        <taxon>Eukaryota</taxon>
        <taxon>Viridiplantae</taxon>
        <taxon>Chlorophyta</taxon>
        <taxon>core chlorophytes</taxon>
        <taxon>Trebouxiophyceae</taxon>
        <taxon>Prasiolales</taxon>
        <taxon>Stichococcaceae</taxon>
        <taxon>Stichococcus</taxon>
    </lineage>
</organism>
<dbReference type="SUPFAM" id="SSF64484">
    <property type="entry name" value="beta and beta-prime subunits of DNA dependent RNA-polymerase"/>
    <property type="match status" value="1"/>
</dbReference>
<dbReference type="RefSeq" id="YP_009105077.1">
    <property type="nucleotide sequence ID" value="NC_025527.1"/>
</dbReference>
<dbReference type="GeneID" id="22158668"/>
<dbReference type="PRINTS" id="PR00929">
    <property type="entry name" value="ATHOOK"/>
</dbReference>
<dbReference type="AlphaFoldDB" id="A0A097KKI0"/>
<dbReference type="Gene3D" id="3.90.1110.10">
    <property type="entry name" value="RNA polymerase Rpb2, domain 2"/>
    <property type="match status" value="1"/>
</dbReference>